<protein>
    <submittedName>
        <fullName evidence="4">Uncharacterized protein LOC108560017</fullName>
    </submittedName>
</protein>
<proteinExistence type="predicted"/>
<name>A0ABM1MEB9_NICVS</name>
<organism evidence="3 4">
    <name type="scientific">Nicrophorus vespilloides</name>
    <name type="common">Boreal carrion beetle</name>
    <dbReference type="NCBI Taxonomy" id="110193"/>
    <lineage>
        <taxon>Eukaryota</taxon>
        <taxon>Metazoa</taxon>
        <taxon>Ecdysozoa</taxon>
        <taxon>Arthropoda</taxon>
        <taxon>Hexapoda</taxon>
        <taxon>Insecta</taxon>
        <taxon>Pterygota</taxon>
        <taxon>Neoptera</taxon>
        <taxon>Endopterygota</taxon>
        <taxon>Coleoptera</taxon>
        <taxon>Polyphaga</taxon>
        <taxon>Staphyliniformia</taxon>
        <taxon>Silphidae</taxon>
        <taxon>Nicrophorinae</taxon>
        <taxon>Nicrophorus</taxon>
    </lineage>
</organism>
<evidence type="ECO:0000259" key="2">
    <source>
        <dbReference type="PROSITE" id="PS50157"/>
    </source>
</evidence>
<dbReference type="Proteomes" id="UP000695000">
    <property type="component" value="Unplaced"/>
</dbReference>
<accession>A0ABM1MEB9</accession>
<sequence>MEDQGKRCRSTKADLAKAMFNLDAAKSWKSLSKTKNVSDSIVCDNCKKMFANNDSLYMHLKYCKEKHTKGIPERTTKVVKKVVTEKKVTERRRIAAANYTCYACVAPFDDETQYFKHMSKFRYSCSSCDCHFDNRLDRKLHYCIGFLRNL</sequence>
<reference evidence="4" key="1">
    <citation type="submission" date="2025-08" db="UniProtKB">
        <authorList>
            <consortium name="RefSeq"/>
        </authorList>
    </citation>
    <scope>IDENTIFICATION</scope>
    <source>
        <tissue evidence="4">Whole Larva</tissue>
    </source>
</reference>
<dbReference type="InterPro" id="IPR013087">
    <property type="entry name" value="Znf_C2H2_type"/>
</dbReference>
<dbReference type="RefSeq" id="XP_017772919.1">
    <property type="nucleotide sequence ID" value="XM_017917430.1"/>
</dbReference>
<keyword evidence="1" id="KW-0863">Zinc-finger</keyword>
<keyword evidence="3" id="KW-1185">Reference proteome</keyword>
<evidence type="ECO:0000313" key="3">
    <source>
        <dbReference type="Proteomes" id="UP000695000"/>
    </source>
</evidence>
<dbReference type="Gene3D" id="3.30.160.60">
    <property type="entry name" value="Classic Zinc Finger"/>
    <property type="match status" value="1"/>
</dbReference>
<keyword evidence="1" id="KW-0479">Metal-binding</keyword>
<feature type="domain" description="C2H2-type" evidence="2">
    <location>
        <begin position="41"/>
        <end position="72"/>
    </location>
</feature>
<gene>
    <name evidence="4" type="primary">LOC108560017</name>
</gene>
<dbReference type="GeneID" id="108560017"/>
<keyword evidence="1" id="KW-0862">Zinc</keyword>
<evidence type="ECO:0000256" key="1">
    <source>
        <dbReference type="PROSITE-ProRule" id="PRU00042"/>
    </source>
</evidence>
<dbReference type="PROSITE" id="PS50157">
    <property type="entry name" value="ZINC_FINGER_C2H2_2"/>
    <property type="match status" value="1"/>
</dbReference>
<evidence type="ECO:0000313" key="4">
    <source>
        <dbReference type="RefSeq" id="XP_017772919.1"/>
    </source>
</evidence>